<dbReference type="OrthoDB" id="115252at2"/>
<evidence type="ECO:0000313" key="3">
    <source>
        <dbReference type="Proteomes" id="UP000195880"/>
    </source>
</evidence>
<dbReference type="AlphaFoldDB" id="A0A1Z1WRY7"/>
<dbReference type="RefSeq" id="WP_087887146.1">
    <property type="nucleotide sequence ID" value="NZ_CP021748.1"/>
</dbReference>
<keyword evidence="3" id="KW-1185">Reference proteome</keyword>
<proteinExistence type="predicted"/>
<dbReference type="GO" id="GO:0016740">
    <property type="term" value="F:transferase activity"/>
    <property type="evidence" value="ECO:0007669"/>
    <property type="project" value="UniProtKB-KW"/>
</dbReference>
<dbReference type="InterPro" id="IPR002575">
    <property type="entry name" value="Aminoglycoside_PTrfase"/>
</dbReference>
<dbReference type="Gene3D" id="1.20.58.840">
    <property type="match status" value="1"/>
</dbReference>
<dbReference type="EMBL" id="CP021748">
    <property type="protein sequence ID" value="ARX89149.1"/>
    <property type="molecule type" value="Genomic_DNA"/>
</dbReference>
<protein>
    <submittedName>
        <fullName evidence="2">Phosphotransferase</fullName>
    </submittedName>
</protein>
<name>A0A1Z1WRY7_9ACTN</name>
<dbReference type="SUPFAM" id="SSF56112">
    <property type="entry name" value="Protein kinase-like (PK-like)"/>
    <property type="match status" value="1"/>
</dbReference>
<keyword evidence="2" id="KW-0808">Transferase</keyword>
<accession>A0A1Z1WRY7</accession>
<dbReference type="STRING" id="67267.GCA_000716675_00549"/>
<sequence>MTYAPVGFGDYHWYVTGDDGRDWFVTVSDLEHKAHCEADPATALTGLRRAMDTALTLRTREDLRFVVAPVAAADGGSVVPLDTRYALTVFPQVTGRTGDFGDPLGDTDRDRVLALLARLHDRTPPDTTPATTLEPAGLTGVHAALDDLTGTWSGGPYAEPARRLLAAHAAPLRAALAHFDALADRVRRSGAPLVVTHGEPHPGNLIQGDGGYRLVDWDTVGLALPERDLSLLADEPAALAHYTGLTGRAPDRAALALYRLRWSLLDVAEFTEWFRGPHEGTDDTQVAWDGFAGTLEQLADRSRDAVIDSN</sequence>
<dbReference type="Proteomes" id="UP000195880">
    <property type="component" value="Chromosome"/>
</dbReference>
<organism evidence="2 3">
    <name type="scientific">Streptomyces alboflavus</name>
    <dbReference type="NCBI Taxonomy" id="67267"/>
    <lineage>
        <taxon>Bacteria</taxon>
        <taxon>Bacillati</taxon>
        <taxon>Actinomycetota</taxon>
        <taxon>Actinomycetes</taxon>
        <taxon>Kitasatosporales</taxon>
        <taxon>Streptomycetaceae</taxon>
        <taxon>Streptomyces</taxon>
    </lineage>
</organism>
<dbReference type="InterPro" id="IPR011009">
    <property type="entry name" value="Kinase-like_dom_sf"/>
</dbReference>
<feature type="domain" description="Aminoglycoside phosphotransferase" evidence="1">
    <location>
        <begin position="7"/>
        <end position="239"/>
    </location>
</feature>
<evidence type="ECO:0000259" key="1">
    <source>
        <dbReference type="Pfam" id="PF01636"/>
    </source>
</evidence>
<dbReference type="eggNOG" id="COG3173">
    <property type="taxonomic scope" value="Bacteria"/>
</dbReference>
<gene>
    <name evidence="2" type="ORF">SMD44_08636</name>
</gene>
<dbReference type="Gene3D" id="1.10.510.10">
    <property type="entry name" value="Transferase(Phosphotransferase) domain 1"/>
    <property type="match status" value="1"/>
</dbReference>
<evidence type="ECO:0000313" key="2">
    <source>
        <dbReference type="EMBL" id="ARX89149.1"/>
    </source>
</evidence>
<dbReference type="KEGG" id="salf:SMD44_08636"/>
<dbReference type="Pfam" id="PF01636">
    <property type="entry name" value="APH"/>
    <property type="match status" value="1"/>
</dbReference>
<reference evidence="2 3" key="1">
    <citation type="submission" date="2017-05" db="EMBL/GenBank/DDBJ databases">
        <title>Streptomyces alboflavus Genome sequencing and assembly.</title>
        <authorList>
            <person name="Wang Y."/>
            <person name="Du B."/>
            <person name="Ding Y."/>
            <person name="Liu H."/>
            <person name="Hou Q."/>
            <person name="Liu K."/>
            <person name="Wang C."/>
            <person name="Yao L."/>
        </authorList>
    </citation>
    <scope>NUCLEOTIDE SEQUENCE [LARGE SCALE GENOMIC DNA]</scope>
    <source>
        <strain evidence="2 3">MDJK44</strain>
    </source>
</reference>